<feature type="domain" description="ABC transporter" evidence="4">
    <location>
        <begin position="33"/>
        <end position="273"/>
    </location>
</feature>
<dbReference type="PROSITE" id="PS50893">
    <property type="entry name" value="ABC_TRANSPORTER_2"/>
    <property type="match status" value="1"/>
</dbReference>
<feature type="region of interest" description="Disordered" evidence="3">
    <location>
        <begin position="260"/>
        <end position="304"/>
    </location>
</feature>
<dbReference type="PANTHER" id="PTHR42855">
    <property type="entry name" value="ABC TRANSPORTER ATP-BINDING SUBUNIT"/>
    <property type="match status" value="1"/>
</dbReference>
<evidence type="ECO:0000259" key="4">
    <source>
        <dbReference type="PROSITE" id="PS50893"/>
    </source>
</evidence>
<keyword evidence="1" id="KW-0547">Nucleotide-binding</keyword>
<dbReference type="Pfam" id="PF00005">
    <property type="entry name" value="ABC_tran"/>
    <property type="match status" value="1"/>
</dbReference>
<organism evidence="5">
    <name type="scientific">Zooxanthella nutricula</name>
    <dbReference type="NCBI Taxonomy" id="1333877"/>
    <lineage>
        <taxon>Eukaryota</taxon>
        <taxon>Sar</taxon>
        <taxon>Alveolata</taxon>
        <taxon>Dinophyceae</taxon>
        <taxon>Peridiniales</taxon>
        <taxon>Peridiniales incertae sedis</taxon>
        <taxon>Zooxanthella</taxon>
    </lineage>
</organism>
<dbReference type="InterPro" id="IPR037118">
    <property type="entry name" value="Val-tRNA_synth_C_sf"/>
</dbReference>
<evidence type="ECO:0000256" key="2">
    <source>
        <dbReference type="ARBA" id="ARBA00022840"/>
    </source>
</evidence>
<dbReference type="PANTHER" id="PTHR42855:SF1">
    <property type="entry name" value="ABC TRANSPORTER DOMAIN-CONTAINING PROTEIN"/>
    <property type="match status" value="1"/>
</dbReference>
<dbReference type="InterPro" id="IPR003439">
    <property type="entry name" value="ABC_transporter-like_ATP-bd"/>
</dbReference>
<feature type="compositionally biased region" description="Low complexity" evidence="3">
    <location>
        <begin position="265"/>
        <end position="280"/>
    </location>
</feature>
<name>A0A7S2PGF0_9DINO</name>
<dbReference type="InterPro" id="IPR027417">
    <property type="entry name" value="P-loop_NTPase"/>
</dbReference>
<dbReference type="GO" id="GO:0005524">
    <property type="term" value="F:ATP binding"/>
    <property type="evidence" value="ECO:0007669"/>
    <property type="project" value="UniProtKB-KW"/>
</dbReference>
<dbReference type="PROSITE" id="PS00211">
    <property type="entry name" value="ABC_TRANSPORTER_1"/>
    <property type="match status" value="1"/>
</dbReference>
<accession>A0A7S2PGF0</accession>
<keyword evidence="2" id="KW-0067">ATP-binding</keyword>
<sequence length="357" mass="38888">MAVVGSAEEGKPDLSSNFGGGGEKILASQDGVVALQNVTVRTPDGRLILDQVSMEIKPGTKVGIIGPNGAGKSTLMRAIAGDVALQDGKVRIGDAVRLGYLKQEDPDWADPRQRVIDFIEQLTLEYLYAAESAFPGVKDMQPRAAAAHLLKTVNFAQERWRTPLELLSGGEARRLQLLRVLALGPNVLMLDEPTNDLDAVTVDSLERLLQPWKGTVILVSHDRSLLDGVANAMITFPREGGGPPRFWEGTYSELMEYEQRKAPKAPRGAAQGLGAAPAAPTKVLSKQERRQLEKQLRSTEADIEKVEGDLETAKAEMQEAGSDSGKVMELYDKIGKLEEEQAALYEKWETLSTELES</sequence>
<dbReference type="InterPro" id="IPR051309">
    <property type="entry name" value="ABCF_ATPase"/>
</dbReference>
<dbReference type="SMART" id="SM00382">
    <property type="entry name" value="AAA"/>
    <property type="match status" value="1"/>
</dbReference>
<dbReference type="CDD" id="cd03221">
    <property type="entry name" value="ABCF_EF-3"/>
    <property type="match status" value="1"/>
</dbReference>
<dbReference type="InterPro" id="IPR003593">
    <property type="entry name" value="AAA+_ATPase"/>
</dbReference>
<dbReference type="InterPro" id="IPR032524">
    <property type="entry name" value="ABC_tran_C"/>
</dbReference>
<dbReference type="EMBL" id="HBGW01058215">
    <property type="protein sequence ID" value="CAD9598217.1"/>
    <property type="molecule type" value="Transcribed_RNA"/>
</dbReference>
<reference evidence="5" key="1">
    <citation type="submission" date="2021-01" db="EMBL/GenBank/DDBJ databases">
        <authorList>
            <person name="Corre E."/>
            <person name="Pelletier E."/>
            <person name="Niang G."/>
            <person name="Scheremetjew M."/>
            <person name="Finn R."/>
            <person name="Kale V."/>
            <person name="Holt S."/>
            <person name="Cochrane G."/>
            <person name="Meng A."/>
            <person name="Brown T."/>
            <person name="Cohen L."/>
        </authorList>
    </citation>
    <scope>NUCLEOTIDE SEQUENCE</scope>
    <source>
        <strain evidence="5">RCC3387</strain>
    </source>
</reference>
<dbReference type="InterPro" id="IPR017871">
    <property type="entry name" value="ABC_transporter-like_CS"/>
</dbReference>
<evidence type="ECO:0000313" key="5">
    <source>
        <dbReference type="EMBL" id="CAD9598217.1"/>
    </source>
</evidence>
<dbReference type="GO" id="GO:0016887">
    <property type="term" value="F:ATP hydrolysis activity"/>
    <property type="evidence" value="ECO:0007669"/>
    <property type="project" value="InterPro"/>
</dbReference>
<proteinExistence type="predicted"/>
<gene>
    <name evidence="5" type="ORF">BRAN1462_LOCUS37004</name>
</gene>
<dbReference type="GO" id="GO:0003677">
    <property type="term" value="F:DNA binding"/>
    <property type="evidence" value="ECO:0007669"/>
    <property type="project" value="InterPro"/>
</dbReference>
<dbReference type="Pfam" id="PF16326">
    <property type="entry name" value="ABC_tran_CTD"/>
    <property type="match status" value="1"/>
</dbReference>
<dbReference type="Gene3D" id="3.40.50.300">
    <property type="entry name" value="P-loop containing nucleotide triphosphate hydrolases"/>
    <property type="match status" value="1"/>
</dbReference>
<protein>
    <recommendedName>
        <fullName evidence="4">ABC transporter domain-containing protein</fullName>
    </recommendedName>
</protein>
<dbReference type="SUPFAM" id="SSF52540">
    <property type="entry name" value="P-loop containing nucleoside triphosphate hydrolases"/>
    <property type="match status" value="1"/>
</dbReference>
<evidence type="ECO:0000256" key="1">
    <source>
        <dbReference type="ARBA" id="ARBA00022741"/>
    </source>
</evidence>
<evidence type="ECO:0000256" key="3">
    <source>
        <dbReference type="SAM" id="MobiDB-lite"/>
    </source>
</evidence>
<dbReference type="AlphaFoldDB" id="A0A7S2PGF0"/>
<dbReference type="Gene3D" id="1.10.287.380">
    <property type="entry name" value="Valyl-tRNA synthetase, C-terminal domain"/>
    <property type="match status" value="1"/>
</dbReference>
<feature type="compositionally biased region" description="Basic and acidic residues" evidence="3">
    <location>
        <begin position="285"/>
        <end position="304"/>
    </location>
</feature>